<sequence>MLSRIDPMVRLLALAIVLATLLPATGAGRDAAQLVSNMAVFLLFFLNGMRLSRTEVARGIGNWRFLAVLAAWSFLVLALVGLGVSRLMAPMLPPLVTLGFLYLGTLPTTVQSATAYTSMAGGNVAIAVVAAALLNIMGVFVSVPLFTVLGGGAEAQLGASGLTKIVMILILPFALGQLLQAKGGKFVTDNPVLVRWMDRTAIAIAVYVAFSGAVEQGIWCLLDAGSWGWLLAGLTGMLIIAYGGAWLVGGALRLEKPDRIAFLFGGAHKSVAMGAPLALVLFPASSAGLILVPLLIYHLLQLVVSAPLANRLNPAGQ</sequence>
<keyword evidence="1" id="KW-0812">Transmembrane</keyword>
<reference evidence="2 3" key="1">
    <citation type="submission" date="2019-12" db="EMBL/GenBank/DDBJ databases">
        <title>Genomic-based taxomic classification of the family Erythrobacteraceae.</title>
        <authorList>
            <person name="Xu L."/>
        </authorList>
    </citation>
    <scope>NUCLEOTIDE SEQUENCE [LARGE SCALE GENOMIC DNA]</scope>
    <source>
        <strain evidence="2 3">KCTC 52259</strain>
    </source>
</reference>
<dbReference type="Proteomes" id="UP000473531">
    <property type="component" value="Unassembled WGS sequence"/>
</dbReference>
<feature type="transmembrane region" description="Helical" evidence="1">
    <location>
        <begin position="260"/>
        <end position="282"/>
    </location>
</feature>
<feature type="transmembrane region" description="Helical" evidence="1">
    <location>
        <begin position="288"/>
        <end position="309"/>
    </location>
</feature>
<dbReference type="OrthoDB" id="9792271at2"/>
<feature type="transmembrane region" description="Helical" evidence="1">
    <location>
        <begin position="36"/>
        <end position="53"/>
    </location>
</feature>
<name>A0A6L7GG65_9SPHN</name>
<evidence type="ECO:0000313" key="3">
    <source>
        <dbReference type="Proteomes" id="UP000473531"/>
    </source>
</evidence>
<feature type="transmembrane region" description="Helical" evidence="1">
    <location>
        <begin position="155"/>
        <end position="175"/>
    </location>
</feature>
<keyword evidence="3" id="KW-1185">Reference proteome</keyword>
<dbReference type="InterPro" id="IPR016833">
    <property type="entry name" value="Put_Na-Bile_cotransptr"/>
</dbReference>
<feature type="transmembrane region" description="Helical" evidence="1">
    <location>
        <begin position="122"/>
        <end position="149"/>
    </location>
</feature>
<evidence type="ECO:0000256" key="1">
    <source>
        <dbReference type="SAM" id="Phobius"/>
    </source>
</evidence>
<proteinExistence type="predicted"/>
<dbReference type="Pfam" id="PF13593">
    <property type="entry name" value="SBF_like"/>
    <property type="match status" value="1"/>
</dbReference>
<dbReference type="Gene3D" id="1.20.1530.20">
    <property type="match status" value="1"/>
</dbReference>
<dbReference type="GO" id="GO:0005886">
    <property type="term" value="C:plasma membrane"/>
    <property type="evidence" value="ECO:0007669"/>
    <property type="project" value="TreeGrafter"/>
</dbReference>
<feature type="transmembrane region" description="Helical" evidence="1">
    <location>
        <begin position="65"/>
        <end position="85"/>
    </location>
</feature>
<organism evidence="2 3">
    <name type="scientific">Allopontixanthobacter confluentis</name>
    <dbReference type="NCBI Taxonomy" id="1849021"/>
    <lineage>
        <taxon>Bacteria</taxon>
        <taxon>Pseudomonadati</taxon>
        <taxon>Pseudomonadota</taxon>
        <taxon>Alphaproteobacteria</taxon>
        <taxon>Sphingomonadales</taxon>
        <taxon>Erythrobacteraceae</taxon>
        <taxon>Allopontixanthobacter</taxon>
    </lineage>
</organism>
<feature type="transmembrane region" description="Helical" evidence="1">
    <location>
        <begin position="91"/>
        <end position="110"/>
    </location>
</feature>
<dbReference type="PANTHER" id="PTHR18640:SF5">
    <property type="entry name" value="SODIUM_BILE ACID COTRANSPORTER 7"/>
    <property type="match status" value="1"/>
</dbReference>
<gene>
    <name evidence="2" type="ORF">GRI44_04200</name>
</gene>
<feature type="transmembrane region" description="Helical" evidence="1">
    <location>
        <begin position="196"/>
        <end position="214"/>
    </location>
</feature>
<feature type="transmembrane region" description="Helical" evidence="1">
    <location>
        <begin position="226"/>
        <end position="248"/>
    </location>
</feature>
<dbReference type="AlphaFoldDB" id="A0A6L7GG65"/>
<dbReference type="PANTHER" id="PTHR18640">
    <property type="entry name" value="SOLUTE CARRIER FAMILY 10 MEMBER 7"/>
    <property type="match status" value="1"/>
</dbReference>
<keyword evidence="1" id="KW-0472">Membrane</keyword>
<keyword evidence="1" id="KW-1133">Transmembrane helix</keyword>
<accession>A0A6L7GG65</accession>
<evidence type="ECO:0000313" key="2">
    <source>
        <dbReference type="EMBL" id="MXP13948.1"/>
    </source>
</evidence>
<comment type="caution">
    <text evidence="2">The sequence shown here is derived from an EMBL/GenBank/DDBJ whole genome shotgun (WGS) entry which is preliminary data.</text>
</comment>
<dbReference type="EMBL" id="WTYU01000001">
    <property type="protein sequence ID" value="MXP13948.1"/>
    <property type="molecule type" value="Genomic_DNA"/>
</dbReference>
<dbReference type="InterPro" id="IPR038770">
    <property type="entry name" value="Na+/solute_symporter_sf"/>
</dbReference>
<protein>
    <submittedName>
        <fullName evidence="2">Bile acid:sodium symporter</fullName>
    </submittedName>
</protein>
<dbReference type="PIRSF" id="PIRSF026166">
    <property type="entry name" value="UCP026166"/>
    <property type="match status" value="1"/>
</dbReference>